<keyword evidence="3" id="KW-0433">Leucine-rich repeat</keyword>
<sequence>MPTLVLVLLVFIWIPLVVPFTIIMSDSGTPSALVDAPQTRFSMNNNGARTDPREQAAVYEIMKATGNGWATDIPDVCRGRWHGIECMPDKNEVFHVVSLSFGALSDDTAFPTCDQKRSFISPSITKLPHLRTLFFYRCFSYNPQPIPTFLGQLGPTLQTLVLRENGHVGPIPPELGNLTHLRILDLHKNKLNGSIPVSLSRIMGLKSLDVSVNSLTGSVPVLDYPVLSIFDLSQNLLTGSITSSIGNCPSLIRMDLSRNHLSGPIPDSIGNLKNLILMDLSYNQLSGPFPNALGSLSALQALILKGNAMDSTIISGNWYNGMKDLMIMVLSDMSLHGPIPESLGFLPSLRVIHLDRNRLNGTIPTSFQELKGLSELRLNDNQLTGRVPFIRETVWKMGRKLRLFNNSGLCYDPQNGLDDDIDSLVDSGISYCETSTSISAPTTMHFSNFMGHRSTYVGRSSAPIYESSTHLHVLLLILFFISIL</sequence>
<dbReference type="FunFam" id="3.80.10.10:FF:000299">
    <property type="entry name" value="Piriformospora indica-insensitive protein 2"/>
    <property type="match status" value="1"/>
</dbReference>
<evidence type="ECO:0008006" key="10">
    <source>
        <dbReference type="Google" id="ProtNLM"/>
    </source>
</evidence>
<dbReference type="InterPro" id="IPR032675">
    <property type="entry name" value="LRR_dom_sf"/>
</dbReference>
<keyword evidence="6" id="KW-0472">Membrane</keyword>
<keyword evidence="4 7" id="KW-0732">Signal</keyword>
<protein>
    <recommendedName>
        <fullName evidence="10">Protein TOO MANY MOUTHS</fullName>
    </recommendedName>
</protein>
<dbReference type="FunFam" id="3.80.10.10:FF:000269">
    <property type="entry name" value="Piriformospora indica-insensitive protein 2"/>
    <property type="match status" value="1"/>
</dbReference>
<dbReference type="PANTHER" id="PTHR48004:SF42">
    <property type="entry name" value="PROTEIN TOO MANY MOUTHS-RELATED"/>
    <property type="match status" value="1"/>
</dbReference>
<dbReference type="SUPFAM" id="SSF52058">
    <property type="entry name" value="L domain-like"/>
    <property type="match status" value="1"/>
</dbReference>
<dbReference type="OrthoDB" id="676979at2759"/>
<dbReference type="Proteomes" id="UP000631114">
    <property type="component" value="Unassembled WGS sequence"/>
</dbReference>
<dbReference type="GO" id="GO:0051707">
    <property type="term" value="P:response to other organism"/>
    <property type="evidence" value="ECO:0007669"/>
    <property type="project" value="UniProtKB-ARBA"/>
</dbReference>
<evidence type="ECO:0000256" key="3">
    <source>
        <dbReference type="ARBA" id="ARBA00022614"/>
    </source>
</evidence>
<gene>
    <name evidence="8" type="ORF">IFM89_022450</name>
</gene>
<keyword evidence="2" id="KW-1003">Cell membrane</keyword>
<evidence type="ECO:0000256" key="4">
    <source>
        <dbReference type="ARBA" id="ARBA00022729"/>
    </source>
</evidence>
<evidence type="ECO:0000256" key="5">
    <source>
        <dbReference type="ARBA" id="ARBA00022737"/>
    </source>
</evidence>
<evidence type="ECO:0000256" key="6">
    <source>
        <dbReference type="ARBA" id="ARBA00023136"/>
    </source>
</evidence>
<name>A0A835M0K4_9MAGN</name>
<evidence type="ECO:0000313" key="9">
    <source>
        <dbReference type="Proteomes" id="UP000631114"/>
    </source>
</evidence>
<evidence type="ECO:0000256" key="7">
    <source>
        <dbReference type="SAM" id="SignalP"/>
    </source>
</evidence>
<feature type="chain" id="PRO_5033062557" description="Protein TOO MANY MOUTHS" evidence="7">
    <location>
        <begin position="20"/>
        <end position="484"/>
    </location>
</feature>
<evidence type="ECO:0000313" key="8">
    <source>
        <dbReference type="EMBL" id="KAF9615188.1"/>
    </source>
</evidence>
<dbReference type="EMBL" id="JADFTS010000003">
    <property type="protein sequence ID" value="KAF9615188.1"/>
    <property type="molecule type" value="Genomic_DNA"/>
</dbReference>
<dbReference type="InterPro" id="IPR001611">
    <property type="entry name" value="Leu-rich_rpt"/>
</dbReference>
<comment type="subcellular location">
    <subcellularLocation>
        <location evidence="1">Cell membrane</location>
    </subcellularLocation>
</comment>
<keyword evidence="5" id="KW-0677">Repeat</keyword>
<feature type="signal peptide" evidence="7">
    <location>
        <begin position="1"/>
        <end position="19"/>
    </location>
</feature>
<dbReference type="GO" id="GO:0005886">
    <property type="term" value="C:plasma membrane"/>
    <property type="evidence" value="ECO:0007669"/>
    <property type="project" value="UniProtKB-SubCell"/>
</dbReference>
<proteinExistence type="predicted"/>
<accession>A0A835M0K4</accession>
<organism evidence="8 9">
    <name type="scientific">Coptis chinensis</name>
    <dbReference type="NCBI Taxonomy" id="261450"/>
    <lineage>
        <taxon>Eukaryota</taxon>
        <taxon>Viridiplantae</taxon>
        <taxon>Streptophyta</taxon>
        <taxon>Embryophyta</taxon>
        <taxon>Tracheophyta</taxon>
        <taxon>Spermatophyta</taxon>
        <taxon>Magnoliopsida</taxon>
        <taxon>Ranunculales</taxon>
        <taxon>Ranunculaceae</taxon>
        <taxon>Coptidoideae</taxon>
        <taxon>Coptis</taxon>
    </lineage>
</organism>
<dbReference type="Gene3D" id="3.80.10.10">
    <property type="entry name" value="Ribonuclease Inhibitor"/>
    <property type="match status" value="3"/>
</dbReference>
<dbReference type="Pfam" id="PF13855">
    <property type="entry name" value="LRR_8"/>
    <property type="match status" value="2"/>
</dbReference>
<dbReference type="Pfam" id="PF00560">
    <property type="entry name" value="LRR_1"/>
    <property type="match status" value="1"/>
</dbReference>
<comment type="caution">
    <text evidence="8">The sequence shown here is derived from an EMBL/GenBank/DDBJ whole genome shotgun (WGS) entry which is preliminary data.</text>
</comment>
<dbReference type="PANTHER" id="PTHR48004">
    <property type="entry name" value="OS01G0149700 PROTEIN"/>
    <property type="match status" value="1"/>
</dbReference>
<dbReference type="InterPro" id="IPR052941">
    <property type="entry name" value="StomDev_PlantInt_Reg"/>
</dbReference>
<dbReference type="AlphaFoldDB" id="A0A835M0K4"/>
<evidence type="ECO:0000256" key="2">
    <source>
        <dbReference type="ARBA" id="ARBA00022475"/>
    </source>
</evidence>
<reference evidence="8 9" key="1">
    <citation type="submission" date="2020-10" db="EMBL/GenBank/DDBJ databases">
        <title>The Coptis chinensis genome and diversification of protoberbering-type alkaloids.</title>
        <authorList>
            <person name="Wang B."/>
            <person name="Shu S."/>
            <person name="Song C."/>
            <person name="Liu Y."/>
        </authorList>
    </citation>
    <scope>NUCLEOTIDE SEQUENCE [LARGE SCALE GENOMIC DNA]</scope>
    <source>
        <strain evidence="8">HL-2020</strain>
        <tissue evidence="8">Leaf</tissue>
    </source>
</reference>
<keyword evidence="9" id="KW-1185">Reference proteome</keyword>
<evidence type="ECO:0000256" key="1">
    <source>
        <dbReference type="ARBA" id="ARBA00004236"/>
    </source>
</evidence>